<feature type="chain" id="PRO_5046042202" evidence="1">
    <location>
        <begin position="21"/>
        <end position="288"/>
    </location>
</feature>
<evidence type="ECO:0000256" key="1">
    <source>
        <dbReference type="SAM" id="SignalP"/>
    </source>
</evidence>
<dbReference type="EMBL" id="JBCHKQ010000001">
    <property type="protein sequence ID" value="MEM5947554.1"/>
    <property type="molecule type" value="Genomic_DNA"/>
</dbReference>
<name>A0ABU9UA50_9SPIR</name>
<accession>A0ABU9UA50</accession>
<organism evidence="2 3">
    <name type="scientific">Rarispira pelagica</name>
    <dbReference type="NCBI Taxonomy" id="3141764"/>
    <lineage>
        <taxon>Bacteria</taxon>
        <taxon>Pseudomonadati</taxon>
        <taxon>Spirochaetota</taxon>
        <taxon>Spirochaetia</taxon>
        <taxon>Winmispirales</taxon>
        <taxon>Winmispiraceae</taxon>
        <taxon>Rarispira</taxon>
    </lineage>
</organism>
<sequence length="288" mass="32707">MKLVAAVMLLVMGLMTSSCQTSGSSQQPKIGLAGARASSYGIRPFPSPQEWIKISKEAQERLGGRQPSLIWILGEVNMLRGKASCTLDMQPLETQSKYIKFNNRNQEEYLTAFDKAGIKVFLQVEPGDADVGELIKIVLDAYALHPSVIGFGVDVEWLSPGGTDGWGRKVSDKEAEQWEELVKSYNSEYRLFLKHWDNRWMPPTYRGDIIFVNDSQGFSTLPSMKEEFLSWAEYFYPNPVAFQIGYDADRQIWEKLGDPMQLGAKLAEKVKQELSLYWVDFTLREVIK</sequence>
<proteinExistence type="predicted"/>
<dbReference type="RefSeq" id="WP_420069000.1">
    <property type="nucleotide sequence ID" value="NZ_JBCHKQ010000001.1"/>
</dbReference>
<protein>
    <submittedName>
        <fullName evidence="2">Uncharacterized protein</fullName>
    </submittedName>
</protein>
<reference evidence="2 3" key="1">
    <citation type="submission" date="2024-03" db="EMBL/GenBank/DDBJ databases">
        <title>Ignisphaera cupida sp. nov., a hyperthermophilic hydrolytic archaeon from a hot spring of Kamchatka, and proposal of Ignisphaeraceae fam. nov.</title>
        <authorList>
            <person name="Podosokorskaya O.A."/>
            <person name="Elcheninov A.G."/>
            <person name="Maltseva A.I."/>
            <person name="Zayulina K.S."/>
            <person name="Novikov A."/>
            <person name="Merkel A.Y."/>
        </authorList>
    </citation>
    <scope>NUCLEOTIDE SEQUENCE [LARGE SCALE GENOMIC DNA]</scope>
    <source>
        <strain evidence="2 3">38H-sp</strain>
    </source>
</reference>
<feature type="signal peptide" evidence="1">
    <location>
        <begin position="1"/>
        <end position="20"/>
    </location>
</feature>
<dbReference type="PROSITE" id="PS51257">
    <property type="entry name" value="PROKAR_LIPOPROTEIN"/>
    <property type="match status" value="1"/>
</dbReference>
<keyword evidence="1" id="KW-0732">Signal</keyword>
<gene>
    <name evidence="2" type="ORF">WKV44_03250</name>
</gene>
<evidence type="ECO:0000313" key="2">
    <source>
        <dbReference type="EMBL" id="MEM5947554.1"/>
    </source>
</evidence>
<dbReference type="Proteomes" id="UP001466331">
    <property type="component" value="Unassembled WGS sequence"/>
</dbReference>
<comment type="caution">
    <text evidence="2">The sequence shown here is derived from an EMBL/GenBank/DDBJ whole genome shotgun (WGS) entry which is preliminary data.</text>
</comment>
<keyword evidence="3" id="KW-1185">Reference proteome</keyword>
<evidence type="ECO:0000313" key="3">
    <source>
        <dbReference type="Proteomes" id="UP001466331"/>
    </source>
</evidence>